<gene>
    <name evidence="13" type="primary">MRM1</name>
</gene>
<feature type="domain" description="RNA 2-O ribose methyltransferase substrate binding" evidence="11">
    <location>
        <begin position="122"/>
        <end position="200"/>
    </location>
</feature>
<dbReference type="SUPFAM" id="SSF75217">
    <property type="entry name" value="alpha/beta knot"/>
    <property type="match status" value="1"/>
</dbReference>
<keyword evidence="3" id="KW-0698">rRNA processing</keyword>
<dbReference type="Gene3D" id="3.30.1330.30">
    <property type="match status" value="1"/>
</dbReference>
<accession>A0A6P8NR22</accession>
<dbReference type="GO" id="GO:0016435">
    <property type="term" value="F:rRNA (guanine) methyltransferase activity"/>
    <property type="evidence" value="ECO:0007669"/>
    <property type="project" value="TreeGrafter"/>
</dbReference>
<protein>
    <recommendedName>
        <fullName evidence="9">rRNA methyltransferase 1, mitochondrial</fullName>
    </recommendedName>
</protein>
<evidence type="ECO:0000256" key="10">
    <source>
        <dbReference type="SAM" id="MobiDB-lite"/>
    </source>
</evidence>
<dbReference type="InParanoid" id="A0A6P8NR22"/>
<dbReference type="SUPFAM" id="SSF55315">
    <property type="entry name" value="L30e-like"/>
    <property type="match status" value="1"/>
</dbReference>
<evidence type="ECO:0000256" key="1">
    <source>
        <dbReference type="ARBA" id="ARBA00004173"/>
    </source>
</evidence>
<evidence type="ECO:0000256" key="8">
    <source>
        <dbReference type="ARBA" id="ARBA00023128"/>
    </source>
</evidence>
<dbReference type="SMART" id="SM00967">
    <property type="entry name" value="SpoU_sub_bind"/>
    <property type="match status" value="1"/>
</dbReference>
<feature type="compositionally biased region" description="Basic and acidic residues" evidence="10">
    <location>
        <begin position="36"/>
        <end position="47"/>
    </location>
</feature>
<organism evidence="12 13">
    <name type="scientific">Geotrypetes seraphini</name>
    <name type="common">Gaboon caecilian</name>
    <name type="synonym">Caecilia seraphini</name>
    <dbReference type="NCBI Taxonomy" id="260995"/>
    <lineage>
        <taxon>Eukaryota</taxon>
        <taxon>Metazoa</taxon>
        <taxon>Chordata</taxon>
        <taxon>Craniata</taxon>
        <taxon>Vertebrata</taxon>
        <taxon>Euteleostomi</taxon>
        <taxon>Amphibia</taxon>
        <taxon>Gymnophiona</taxon>
        <taxon>Geotrypetes</taxon>
    </lineage>
</organism>
<dbReference type="OrthoDB" id="270651at2759"/>
<evidence type="ECO:0000256" key="9">
    <source>
        <dbReference type="ARBA" id="ARBA00034881"/>
    </source>
</evidence>
<keyword evidence="4 13" id="KW-0489">Methyltransferase</keyword>
<dbReference type="CDD" id="cd18105">
    <property type="entry name" value="SpoU-like_MRM1"/>
    <property type="match status" value="1"/>
</dbReference>
<dbReference type="InterPro" id="IPR047261">
    <property type="entry name" value="MRM1_MeTrfase_dom"/>
</dbReference>
<evidence type="ECO:0000256" key="5">
    <source>
        <dbReference type="ARBA" id="ARBA00022679"/>
    </source>
</evidence>
<dbReference type="PANTHER" id="PTHR46103">
    <property type="entry name" value="RRNA METHYLTRANSFERASE 1, MITOCHONDRIAL"/>
    <property type="match status" value="1"/>
</dbReference>
<dbReference type="Pfam" id="PF00588">
    <property type="entry name" value="SpoU_methylase"/>
    <property type="match status" value="1"/>
</dbReference>
<dbReference type="PANTHER" id="PTHR46103:SF1">
    <property type="entry name" value="RRNA METHYLTRANSFERASE 1, MITOCHONDRIAL"/>
    <property type="match status" value="1"/>
</dbReference>
<comment type="subcellular location">
    <subcellularLocation>
        <location evidence="1">Mitochondrion</location>
    </subcellularLocation>
</comment>
<keyword evidence="8" id="KW-0496">Mitochondrion</keyword>
<keyword evidence="7" id="KW-0809">Transit peptide</keyword>
<dbReference type="InterPro" id="IPR029064">
    <property type="entry name" value="Ribosomal_eL30-like_sf"/>
</dbReference>
<evidence type="ECO:0000313" key="13">
    <source>
        <dbReference type="RefSeq" id="XP_033778742.1"/>
    </source>
</evidence>
<feature type="region of interest" description="Disordered" evidence="10">
    <location>
        <begin position="36"/>
        <end position="71"/>
    </location>
</feature>
<evidence type="ECO:0000256" key="3">
    <source>
        <dbReference type="ARBA" id="ARBA00022552"/>
    </source>
</evidence>
<dbReference type="InterPro" id="IPR013123">
    <property type="entry name" value="SpoU_subst-bd"/>
</dbReference>
<evidence type="ECO:0000256" key="6">
    <source>
        <dbReference type="ARBA" id="ARBA00022691"/>
    </source>
</evidence>
<dbReference type="CTD" id="79922"/>
<dbReference type="KEGG" id="gsh:117349411"/>
<dbReference type="GO" id="GO:0003723">
    <property type="term" value="F:RNA binding"/>
    <property type="evidence" value="ECO:0007669"/>
    <property type="project" value="InterPro"/>
</dbReference>
<dbReference type="InterPro" id="IPR004441">
    <property type="entry name" value="rRNA_MeTrfase_TrmH"/>
</dbReference>
<keyword evidence="12" id="KW-1185">Reference proteome</keyword>
<dbReference type="InterPro" id="IPR001537">
    <property type="entry name" value="SpoU_MeTrfase"/>
</dbReference>
<dbReference type="Proteomes" id="UP000515159">
    <property type="component" value="Chromosome 15"/>
</dbReference>
<dbReference type="GO" id="GO:0005739">
    <property type="term" value="C:mitochondrion"/>
    <property type="evidence" value="ECO:0007669"/>
    <property type="project" value="UniProtKB-SubCell"/>
</dbReference>
<evidence type="ECO:0000313" key="12">
    <source>
        <dbReference type="Proteomes" id="UP000515159"/>
    </source>
</evidence>
<proteinExistence type="inferred from homology"/>
<keyword evidence="6" id="KW-0949">S-adenosyl-L-methionine</keyword>
<sequence>MTCAGALRNWPSCIWNNTFGSHPIRRLCVKEKLPRIQRDTGDPERLQRPRRSPAPEPRHTERTGSASGLKLRHSHRLLKGTGGNYRGNSAEFRYLRDDDFVKKGSEVCKEKAIAEKSKNSEILFGIAPCYAALMQSRRTFLKFFLNSTRDRRRPEVEAAYQRAQVCNIPVQLVSRKMLDALCKGRVHQGLCLEASPLHYLTLEDTLDSEIPNEMCLNQRRRLWLVLDGLQDPMNLGAVLRSAYFLGVDKVVISQENSCPLTPVVSKASSGAMEVMEVYSTSSLQEFLKAKIKQGWQVIGTTGKSDTVVDVPVISCSEFLWEEPTVLVVGNEGRGLSPETRSLCRYLLTIPPGREVHVTMESLNVSVATGILLHQICSQKIK</sequence>
<name>A0A6P8NR22_GEOSA</name>
<dbReference type="InterPro" id="IPR029026">
    <property type="entry name" value="tRNA_m1G_MTases_N"/>
</dbReference>
<dbReference type="InterPro" id="IPR047182">
    <property type="entry name" value="MRM1"/>
</dbReference>
<dbReference type="FunFam" id="3.40.1280.10:FF:000054">
    <property type="entry name" value="rRNA methylase, putative"/>
    <property type="match status" value="1"/>
</dbReference>
<evidence type="ECO:0000256" key="4">
    <source>
        <dbReference type="ARBA" id="ARBA00022603"/>
    </source>
</evidence>
<dbReference type="Pfam" id="PF08032">
    <property type="entry name" value="SpoU_sub_bind"/>
    <property type="match status" value="1"/>
</dbReference>
<reference evidence="13" key="1">
    <citation type="submission" date="2025-08" db="UniProtKB">
        <authorList>
            <consortium name="RefSeq"/>
        </authorList>
    </citation>
    <scope>IDENTIFICATION</scope>
</reference>
<dbReference type="NCBIfam" id="TIGR00186">
    <property type="entry name" value="rRNA_methyl_3"/>
    <property type="match status" value="1"/>
</dbReference>
<evidence type="ECO:0000259" key="11">
    <source>
        <dbReference type="SMART" id="SM00967"/>
    </source>
</evidence>
<dbReference type="InterPro" id="IPR029028">
    <property type="entry name" value="Alpha/beta_knot_MTases"/>
</dbReference>
<dbReference type="Gene3D" id="3.40.1280.10">
    <property type="match status" value="1"/>
</dbReference>
<evidence type="ECO:0000256" key="2">
    <source>
        <dbReference type="ARBA" id="ARBA00007228"/>
    </source>
</evidence>
<keyword evidence="5" id="KW-0808">Transferase</keyword>
<dbReference type="AlphaFoldDB" id="A0A6P8NR22"/>
<comment type="similarity">
    <text evidence="2">Belongs to the class IV-like SAM-binding methyltransferase superfamily. RNA methyltransferase TrmH family.</text>
</comment>
<dbReference type="RefSeq" id="XP_033778742.1">
    <property type="nucleotide sequence ID" value="XM_033922851.1"/>
</dbReference>
<evidence type="ECO:0000256" key="7">
    <source>
        <dbReference type="ARBA" id="ARBA00022946"/>
    </source>
</evidence>
<dbReference type="GeneID" id="117349411"/>
<dbReference type="FunCoup" id="A0A6P8NR22">
    <property type="interactions" value="500"/>
</dbReference>